<protein>
    <submittedName>
        <fullName evidence="1">Uncharacterized protein</fullName>
    </submittedName>
</protein>
<gene>
    <name evidence="1" type="ORF">AVDCRST_MAG72-1512</name>
</gene>
<reference evidence="1" key="1">
    <citation type="submission" date="2020-02" db="EMBL/GenBank/DDBJ databases">
        <authorList>
            <person name="Meier V. D."/>
        </authorList>
    </citation>
    <scope>NUCLEOTIDE SEQUENCE</scope>
    <source>
        <strain evidence="1">AVDCRST_MAG72</strain>
    </source>
</reference>
<dbReference type="AlphaFoldDB" id="A0A6J4M7K3"/>
<proteinExistence type="predicted"/>
<name>A0A6J4M7K3_9ACTN</name>
<dbReference type="EMBL" id="CADCUJ010000066">
    <property type="protein sequence ID" value="CAA9352384.1"/>
    <property type="molecule type" value="Genomic_DNA"/>
</dbReference>
<feature type="non-terminal residue" evidence="1">
    <location>
        <position position="1"/>
    </location>
</feature>
<sequence length="28" mass="2742">AALFQAACAVISPVCAGLLPVPAAEEET</sequence>
<evidence type="ECO:0000313" key="1">
    <source>
        <dbReference type="EMBL" id="CAA9352384.1"/>
    </source>
</evidence>
<organism evidence="1">
    <name type="scientific">uncultured Nocardioidaceae bacterium</name>
    <dbReference type="NCBI Taxonomy" id="253824"/>
    <lineage>
        <taxon>Bacteria</taxon>
        <taxon>Bacillati</taxon>
        <taxon>Actinomycetota</taxon>
        <taxon>Actinomycetes</taxon>
        <taxon>Propionibacteriales</taxon>
        <taxon>Nocardioidaceae</taxon>
        <taxon>environmental samples</taxon>
    </lineage>
</organism>
<accession>A0A6J4M7K3</accession>